<dbReference type="InterPro" id="IPR020825">
    <property type="entry name" value="Phe-tRNA_synthase-like_B3/B4"/>
</dbReference>
<dbReference type="Proteomes" id="UP000824112">
    <property type="component" value="Unassembled WGS sequence"/>
</dbReference>
<proteinExistence type="predicted"/>
<dbReference type="AlphaFoldDB" id="A0A9D1M8U2"/>
<dbReference type="GO" id="GO:0003723">
    <property type="term" value="F:RNA binding"/>
    <property type="evidence" value="ECO:0007669"/>
    <property type="project" value="InterPro"/>
</dbReference>
<evidence type="ECO:0000313" key="3">
    <source>
        <dbReference type="Proteomes" id="UP000824112"/>
    </source>
</evidence>
<name>A0A9D1M8U2_9BACT</name>
<dbReference type="SMART" id="SM00873">
    <property type="entry name" value="B3_4"/>
    <property type="match status" value="1"/>
</dbReference>
<reference evidence="2" key="2">
    <citation type="journal article" date="2021" name="PeerJ">
        <title>Extensive microbial diversity within the chicken gut microbiome revealed by metagenomics and culture.</title>
        <authorList>
            <person name="Gilroy R."/>
            <person name="Ravi A."/>
            <person name="Getino M."/>
            <person name="Pursley I."/>
            <person name="Horton D.L."/>
            <person name="Alikhan N.F."/>
            <person name="Baker D."/>
            <person name="Gharbi K."/>
            <person name="Hall N."/>
            <person name="Watson M."/>
            <person name="Adriaenssens E.M."/>
            <person name="Foster-Nyarko E."/>
            <person name="Jarju S."/>
            <person name="Secka A."/>
            <person name="Antonio M."/>
            <person name="Oren A."/>
            <person name="Chaudhuri R.R."/>
            <person name="La Ragione R."/>
            <person name="Hildebrand F."/>
            <person name="Pallen M.J."/>
        </authorList>
    </citation>
    <scope>NUCLEOTIDE SEQUENCE</scope>
    <source>
        <strain evidence="2">CHK158-818</strain>
    </source>
</reference>
<organism evidence="2 3">
    <name type="scientific">Candidatus Gallibacteroides avistercoris</name>
    <dbReference type="NCBI Taxonomy" id="2840833"/>
    <lineage>
        <taxon>Bacteria</taxon>
        <taxon>Pseudomonadati</taxon>
        <taxon>Bacteroidota</taxon>
        <taxon>Bacteroidia</taxon>
        <taxon>Bacteroidales</taxon>
        <taxon>Bacteroidaceae</taxon>
        <taxon>Bacteroidaceae incertae sedis</taxon>
        <taxon>Candidatus Gallibacteroides</taxon>
    </lineage>
</organism>
<evidence type="ECO:0000313" key="2">
    <source>
        <dbReference type="EMBL" id="HIU55617.1"/>
    </source>
</evidence>
<gene>
    <name evidence="2" type="ORF">IAB03_07435</name>
</gene>
<feature type="domain" description="B3/B4 tRNA-binding" evidence="1">
    <location>
        <begin position="63"/>
        <end position="211"/>
    </location>
</feature>
<dbReference type="Pfam" id="PF03483">
    <property type="entry name" value="B3_4"/>
    <property type="match status" value="1"/>
</dbReference>
<dbReference type="EMBL" id="DVNA01000167">
    <property type="protein sequence ID" value="HIU55617.1"/>
    <property type="molecule type" value="Genomic_DNA"/>
</dbReference>
<dbReference type="PANTHER" id="PTHR39209:SF2">
    <property type="entry name" value="CYTOPLASMIC PROTEIN"/>
    <property type="match status" value="1"/>
</dbReference>
<comment type="caution">
    <text evidence="2">The sequence shown here is derived from an EMBL/GenBank/DDBJ whole genome shotgun (WGS) entry which is preliminary data.</text>
</comment>
<protein>
    <recommendedName>
        <fullName evidence="1">B3/B4 tRNA-binding domain-containing protein</fullName>
    </recommendedName>
</protein>
<reference evidence="2" key="1">
    <citation type="submission" date="2020-10" db="EMBL/GenBank/DDBJ databases">
        <authorList>
            <person name="Gilroy R."/>
        </authorList>
    </citation>
    <scope>NUCLEOTIDE SEQUENCE</scope>
    <source>
        <strain evidence="2">CHK158-818</strain>
    </source>
</reference>
<dbReference type="PANTHER" id="PTHR39209">
    <property type="match status" value="1"/>
</dbReference>
<dbReference type="Gene3D" id="3.50.40.10">
    <property type="entry name" value="Phenylalanyl-trna Synthetase, Chain B, domain 3"/>
    <property type="match status" value="1"/>
</dbReference>
<dbReference type="InterPro" id="IPR005146">
    <property type="entry name" value="B3/B4_tRNA-bd"/>
</dbReference>
<evidence type="ECO:0000259" key="1">
    <source>
        <dbReference type="SMART" id="SM00873"/>
    </source>
</evidence>
<dbReference type="GO" id="GO:0004826">
    <property type="term" value="F:phenylalanine-tRNA ligase activity"/>
    <property type="evidence" value="ECO:0007669"/>
    <property type="project" value="InterPro"/>
</dbReference>
<accession>A0A9D1M8U2</accession>
<sequence>MYFKINLSDKIKQVCPEFQAGIICANVTNSEENLLLWEEITTECERLKQMFSLEQINQRPSILATRNAYKRTGKDPNRYRPSAEALTRRVVRNLGLYRINTLVDLINLVSLRSGYSIGGFDAEKIMGDELTLGIGRAGELFHGIGRGPLNIEGLPVYRDAEGGIGTPTSDEERTKITLATRKILIIINSYGTDNGLLETTIYTENLLKRFADANDIEHQIIRGSTN</sequence>
<dbReference type="SUPFAM" id="SSF56037">
    <property type="entry name" value="PheT/TilS domain"/>
    <property type="match status" value="1"/>
</dbReference>